<gene>
    <name evidence="6" type="primary">nirN1</name>
    <name evidence="6" type="ORF">Dpo_19c00100</name>
</gene>
<dbReference type="GO" id="GO:0020037">
    <property type="term" value="F:heme binding"/>
    <property type="evidence" value="ECO:0007669"/>
    <property type="project" value="InterPro"/>
</dbReference>
<evidence type="ECO:0000313" key="6">
    <source>
        <dbReference type="EMBL" id="EMS77235.1"/>
    </source>
</evidence>
<keyword evidence="2 4" id="KW-0479">Metal-binding</keyword>
<keyword evidence="7" id="KW-1185">Reference proteome</keyword>
<dbReference type="PANTHER" id="PTHR33751:SF1">
    <property type="entry name" value="CBB3-TYPE CYTOCHROME C OXIDASE SUBUNIT FIXP"/>
    <property type="match status" value="1"/>
</dbReference>
<protein>
    <submittedName>
        <fullName evidence="6">Nitrite reductase like c-type cytochorome NirN</fullName>
    </submittedName>
</protein>
<dbReference type="EMBL" id="APJX01000019">
    <property type="protein sequence ID" value="EMS77235.1"/>
    <property type="molecule type" value="Genomic_DNA"/>
</dbReference>
<dbReference type="InterPro" id="IPR009056">
    <property type="entry name" value="Cyt_c-like_dom"/>
</dbReference>
<feature type="domain" description="Cytochrome c" evidence="5">
    <location>
        <begin position="135"/>
        <end position="217"/>
    </location>
</feature>
<accession>S0FRD0</accession>
<dbReference type="GO" id="GO:0046872">
    <property type="term" value="F:metal ion binding"/>
    <property type="evidence" value="ECO:0007669"/>
    <property type="project" value="UniProtKB-KW"/>
</dbReference>
<dbReference type="Proteomes" id="UP000014216">
    <property type="component" value="Unassembled WGS sequence"/>
</dbReference>
<keyword evidence="1 4" id="KW-0349">Heme</keyword>
<dbReference type="PROSITE" id="PS51007">
    <property type="entry name" value="CYTC"/>
    <property type="match status" value="2"/>
</dbReference>
<dbReference type="InterPro" id="IPR036909">
    <property type="entry name" value="Cyt_c-like_dom_sf"/>
</dbReference>
<proteinExistence type="predicted"/>
<dbReference type="AlphaFoldDB" id="S0FRD0"/>
<evidence type="ECO:0000256" key="4">
    <source>
        <dbReference type="PROSITE-ProRule" id="PRU00433"/>
    </source>
</evidence>
<dbReference type="Pfam" id="PF13442">
    <property type="entry name" value="Cytochrome_CBB3"/>
    <property type="match status" value="1"/>
</dbReference>
<dbReference type="GO" id="GO:0009055">
    <property type="term" value="F:electron transfer activity"/>
    <property type="evidence" value="ECO:0007669"/>
    <property type="project" value="InterPro"/>
</dbReference>
<feature type="domain" description="Cytochrome c" evidence="5">
    <location>
        <begin position="26"/>
        <end position="107"/>
    </location>
</feature>
<evidence type="ECO:0000259" key="5">
    <source>
        <dbReference type="PROSITE" id="PS51007"/>
    </source>
</evidence>
<keyword evidence="3 4" id="KW-0408">Iron</keyword>
<evidence type="ECO:0000313" key="7">
    <source>
        <dbReference type="Proteomes" id="UP000014216"/>
    </source>
</evidence>
<sequence>MRKTACFFLIFILIILLEVPCLFSGQKSQNGWTARQVYLENCAACHGRDRSGFIGTPLVSAKLAARSEAAIRSLILYGIENTLMPVWSCRLTQPQIRQLAFYLKETPAEIVRKVTVDSDGRCNIAEIEKWWRDSQRIAKGEVLFEEYCMGCHHQTIEAFAPSFGEIAGNRDVTAIAGQIKFPWSSSAILGYTDQKMPVFGLTDSEIKNLGAYVHSFRE</sequence>
<dbReference type="RefSeq" id="WP_006968756.1">
    <property type="nucleotide sequence ID" value="NZ_APJX01000019.1"/>
</dbReference>
<name>S0FRD0_9BACT</name>
<dbReference type="Gene3D" id="1.10.760.10">
    <property type="entry name" value="Cytochrome c-like domain"/>
    <property type="match status" value="2"/>
</dbReference>
<evidence type="ECO:0000256" key="2">
    <source>
        <dbReference type="ARBA" id="ARBA00022723"/>
    </source>
</evidence>
<dbReference type="SUPFAM" id="SSF46626">
    <property type="entry name" value="Cytochrome c"/>
    <property type="match status" value="2"/>
</dbReference>
<reference evidence="6 7" key="1">
    <citation type="journal article" date="2013" name="Genome Announc.">
        <title>Draft Genome Sequence of Desulfotignum phosphitoxidans DSM 13687 Strain FiPS-3.</title>
        <authorList>
            <person name="Poehlein A."/>
            <person name="Daniel R."/>
            <person name="Simeonova D.D."/>
        </authorList>
    </citation>
    <scope>NUCLEOTIDE SEQUENCE [LARGE SCALE GENOMIC DNA]</scope>
    <source>
        <strain evidence="6 7">DSM 13687</strain>
    </source>
</reference>
<dbReference type="Pfam" id="PF00034">
    <property type="entry name" value="Cytochrom_C"/>
    <property type="match status" value="1"/>
</dbReference>
<comment type="caution">
    <text evidence="6">The sequence shown here is derived from an EMBL/GenBank/DDBJ whole genome shotgun (WGS) entry which is preliminary data.</text>
</comment>
<organism evidence="6 7">
    <name type="scientific">Desulfotignum phosphitoxidans DSM 13687</name>
    <dbReference type="NCBI Taxonomy" id="1286635"/>
    <lineage>
        <taxon>Bacteria</taxon>
        <taxon>Pseudomonadati</taxon>
        <taxon>Thermodesulfobacteriota</taxon>
        <taxon>Desulfobacteria</taxon>
        <taxon>Desulfobacterales</taxon>
        <taxon>Desulfobacteraceae</taxon>
        <taxon>Desulfotignum</taxon>
    </lineage>
</organism>
<dbReference type="PANTHER" id="PTHR33751">
    <property type="entry name" value="CBB3-TYPE CYTOCHROME C OXIDASE SUBUNIT FIXP"/>
    <property type="match status" value="1"/>
</dbReference>
<dbReference type="OrthoDB" id="9811281at2"/>
<evidence type="ECO:0000256" key="3">
    <source>
        <dbReference type="ARBA" id="ARBA00023004"/>
    </source>
</evidence>
<evidence type="ECO:0000256" key="1">
    <source>
        <dbReference type="ARBA" id="ARBA00022617"/>
    </source>
</evidence>
<dbReference type="InterPro" id="IPR050597">
    <property type="entry name" value="Cytochrome_c_Oxidase_Subunit"/>
</dbReference>